<evidence type="ECO:0000313" key="7">
    <source>
        <dbReference type="EMBL" id="KIZ06834.1"/>
    </source>
</evidence>
<keyword evidence="5" id="KW-0732">Signal</keyword>
<dbReference type="GeneID" id="25728449"/>
<evidence type="ECO:0000256" key="4">
    <source>
        <dbReference type="ARBA" id="ARBA00022833"/>
    </source>
</evidence>
<dbReference type="Pfam" id="PF18089">
    <property type="entry name" value="DAPG_hydrolase"/>
    <property type="match status" value="1"/>
</dbReference>
<organism evidence="7 8">
    <name type="scientific">Monoraphidium neglectum</name>
    <dbReference type="NCBI Taxonomy" id="145388"/>
    <lineage>
        <taxon>Eukaryota</taxon>
        <taxon>Viridiplantae</taxon>
        <taxon>Chlorophyta</taxon>
        <taxon>core chlorophytes</taxon>
        <taxon>Chlorophyceae</taxon>
        <taxon>CS clade</taxon>
        <taxon>Sphaeropleales</taxon>
        <taxon>Selenastraceae</taxon>
        <taxon>Monoraphidium</taxon>
    </lineage>
</organism>
<keyword evidence="4" id="KW-0862">Zinc</keyword>
<name>A0A0D2LKB6_9CHLO</name>
<keyword evidence="8" id="KW-1185">Reference proteome</keyword>
<dbReference type="OrthoDB" id="541001at2759"/>
<dbReference type="GO" id="GO:0046872">
    <property type="term" value="F:metal ion binding"/>
    <property type="evidence" value="ECO:0007669"/>
    <property type="project" value="UniProtKB-KW"/>
</dbReference>
<keyword evidence="2" id="KW-0479">Metal-binding</keyword>
<gene>
    <name evidence="7" type="ORF">MNEG_1121</name>
</gene>
<sequence length="285" mass="31861">MVGPRSGGLALVVALATLALIAAENGGGRGQIIQGPIQAKDLPVRRPPDWQYCNFACAESYNITTDSATNEIFVQVVHKPIAGVTPEMAVWWFKGNVEGDMTHPVDGMTYPRYHVWHPRDHLYQLTKRKSPLAKTVPGSVDKAVWRITEFIIASQRYLKSDANCIWSDEAYANDDIQVVALNITGLFMQLSIGLSNKPMRLRHLWSASPQGLILTSELRIGFQVKGTYTDRKARTVKSYNNKYARKAFGGRDPEGTALLWAQHCLEEFSNMKHFLPALYKNITGL</sequence>
<evidence type="ECO:0000256" key="3">
    <source>
        <dbReference type="ARBA" id="ARBA00022801"/>
    </source>
</evidence>
<keyword evidence="3" id="KW-0378">Hydrolase</keyword>
<protein>
    <recommendedName>
        <fullName evidence="6">DAPG hydrolase PhiG domain-containing protein</fullName>
    </recommendedName>
</protein>
<comment type="cofactor">
    <cofactor evidence="1">
        <name>Zn(2+)</name>
        <dbReference type="ChEBI" id="CHEBI:29105"/>
    </cofactor>
</comment>
<dbReference type="GO" id="GO:0016787">
    <property type="term" value="F:hydrolase activity"/>
    <property type="evidence" value="ECO:0007669"/>
    <property type="project" value="UniProtKB-KW"/>
</dbReference>
<dbReference type="KEGG" id="mng:MNEG_1121"/>
<feature type="domain" description="DAPG hydrolase PhiG" evidence="6">
    <location>
        <begin position="79"/>
        <end position="280"/>
    </location>
</feature>
<evidence type="ECO:0000256" key="1">
    <source>
        <dbReference type="ARBA" id="ARBA00001947"/>
    </source>
</evidence>
<dbReference type="EMBL" id="KK100325">
    <property type="protein sequence ID" value="KIZ06834.1"/>
    <property type="molecule type" value="Genomic_DNA"/>
</dbReference>
<evidence type="ECO:0000259" key="6">
    <source>
        <dbReference type="Pfam" id="PF18089"/>
    </source>
</evidence>
<dbReference type="RefSeq" id="XP_013905853.1">
    <property type="nucleotide sequence ID" value="XM_014050399.1"/>
</dbReference>
<dbReference type="AlphaFoldDB" id="A0A0D2LKB6"/>
<proteinExistence type="predicted"/>
<feature type="signal peptide" evidence="5">
    <location>
        <begin position="1"/>
        <end position="23"/>
    </location>
</feature>
<accession>A0A0D2LKB6</accession>
<dbReference type="InterPro" id="IPR041526">
    <property type="entry name" value="DAPG_hydrolase"/>
</dbReference>
<feature type="chain" id="PRO_5002257982" description="DAPG hydrolase PhiG domain-containing protein" evidence="5">
    <location>
        <begin position="24"/>
        <end position="285"/>
    </location>
</feature>
<reference evidence="7 8" key="1">
    <citation type="journal article" date="2013" name="BMC Genomics">
        <title>Reconstruction of the lipid metabolism for the microalga Monoraphidium neglectum from its genome sequence reveals characteristics suitable for biofuel production.</title>
        <authorList>
            <person name="Bogen C."/>
            <person name="Al-Dilaimi A."/>
            <person name="Albersmeier A."/>
            <person name="Wichmann J."/>
            <person name="Grundmann M."/>
            <person name="Rupp O."/>
            <person name="Lauersen K.J."/>
            <person name="Blifernez-Klassen O."/>
            <person name="Kalinowski J."/>
            <person name="Goesmann A."/>
            <person name="Mussgnug J.H."/>
            <person name="Kruse O."/>
        </authorList>
    </citation>
    <scope>NUCLEOTIDE SEQUENCE [LARGE SCALE GENOMIC DNA]</scope>
    <source>
        <strain evidence="7 8">SAG 48.87</strain>
    </source>
</reference>
<evidence type="ECO:0000313" key="8">
    <source>
        <dbReference type="Proteomes" id="UP000054498"/>
    </source>
</evidence>
<evidence type="ECO:0000256" key="2">
    <source>
        <dbReference type="ARBA" id="ARBA00022723"/>
    </source>
</evidence>
<evidence type="ECO:0000256" key="5">
    <source>
        <dbReference type="SAM" id="SignalP"/>
    </source>
</evidence>
<dbReference type="Proteomes" id="UP000054498">
    <property type="component" value="Unassembled WGS sequence"/>
</dbReference>